<reference evidence="1" key="2">
    <citation type="journal article" date="2015" name="Fish Shellfish Immunol.">
        <title>Early steps in the European eel (Anguilla anguilla)-Vibrio vulnificus interaction in the gills: Role of the RtxA13 toxin.</title>
        <authorList>
            <person name="Callol A."/>
            <person name="Pajuelo D."/>
            <person name="Ebbesson L."/>
            <person name="Teles M."/>
            <person name="MacKenzie S."/>
            <person name="Amaro C."/>
        </authorList>
    </citation>
    <scope>NUCLEOTIDE SEQUENCE</scope>
</reference>
<proteinExistence type="predicted"/>
<protein>
    <submittedName>
        <fullName evidence="1">Uncharacterized protein</fullName>
    </submittedName>
</protein>
<dbReference type="EMBL" id="GBXM01017921">
    <property type="protein sequence ID" value="JAH90656.1"/>
    <property type="molecule type" value="Transcribed_RNA"/>
</dbReference>
<name>A0A0E9WK26_ANGAN</name>
<accession>A0A0E9WK26</accession>
<evidence type="ECO:0000313" key="1">
    <source>
        <dbReference type="EMBL" id="JAH90656.1"/>
    </source>
</evidence>
<dbReference type="AlphaFoldDB" id="A0A0E9WK26"/>
<organism evidence="1">
    <name type="scientific">Anguilla anguilla</name>
    <name type="common">European freshwater eel</name>
    <name type="synonym">Muraena anguilla</name>
    <dbReference type="NCBI Taxonomy" id="7936"/>
    <lineage>
        <taxon>Eukaryota</taxon>
        <taxon>Metazoa</taxon>
        <taxon>Chordata</taxon>
        <taxon>Craniata</taxon>
        <taxon>Vertebrata</taxon>
        <taxon>Euteleostomi</taxon>
        <taxon>Actinopterygii</taxon>
        <taxon>Neopterygii</taxon>
        <taxon>Teleostei</taxon>
        <taxon>Anguilliformes</taxon>
        <taxon>Anguillidae</taxon>
        <taxon>Anguilla</taxon>
    </lineage>
</organism>
<reference evidence="1" key="1">
    <citation type="submission" date="2014-11" db="EMBL/GenBank/DDBJ databases">
        <authorList>
            <person name="Amaro Gonzalez C."/>
        </authorList>
    </citation>
    <scope>NUCLEOTIDE SEQUENCE</scope>
</reference>
<sequence length="87" mass="9439">MYKRSTISKRIFSCVCIWRGGEGKAVRRASYGQGRAGLCWAVLWQCPGNLQSETAGTAASWSLLYPSGLTPCCRFLSPCNLVFLGSG</sequence>